<dbReference type="GO" id="GO:0043235">
    <property type="term" value="C:receptor complex"/>
    <property type="evidence" value="ECO:0007669"/>
    <property type="project" value="TreeGrafter"/>
</dbReference>
<dbReference type="PANTHER" id="PTHR24416:SF611">
    <property type="entry name" value="TYROSINE-PROTEIN KINASE TRANSMEMBRANE RECEPTOR ROR"/>
    <property type="match status" value="1"/>
</dbReference>
<organism evidence="2">
    <name type="scientific">Amphimedon queenslandica</name>
    <name type="common">Sponge</name>
    <dbReference type="NCBI Taxonomy" id="400682"/>
    <lineage>
        <taxon>Eukaryota</taxon>
        <taxon>Metazoa</taxon>
        <taxon>Porifera</taxon>
        <taxon>Demospongiae</taxon>
        <taxon>Heteroscleromorpha</taxon>
        <taxon>Haplosclerida</taxon>
        <taxon>Niphatidae</taxon>
        <taxon>Amphimedon</taxon>
    </lineage>
</organism>
<dbReference type="PANTHER" id="PTHR24416">
    <property type="entry name" value="TYROSINE-PROTEIN KINASE RECEPTOR"/>
    <property type="match status" value="1"/>
</dbReference>
<dbReference type="GO" id="GO:0005886">
    <property type="term" value="C:plasma membrane"/>
    <property type="evidence" value="ECO:0007669"/>
    <property type="project" value="TreeGrafter"/>
</dbReference>
<dbReference type="STRING" id="400682.A0A1X7UYP9"/>
<dbReference type="GO" id="GO:0007169">
    <property type="term" value="P:cell surface receptor protein tyrosine kinase signaling pathway"/>
    <property type="evidence" value="ECO:0007669"/>
    <property type="project" value="TreeGrafter"/>
</dbReference>
<proteinExistence type="predicted"/>
<dbReference type="Pfam" id="PF07714">
    <property type="entry name" value="PK_Tyr_Ser-Thr"/>
    <property type="match status" value="1"/>
</dbReference>
<dbReference type="InterPro" id="IPR011009">
    <property type="entry name" value="Kinase-like_dom_sf"/>
</dbReference>
<dbReference type="Gene3D" id="1.10.510.10">
    <property type="entry name" value="Transferase(Phosphotransferase) domain 1"/>
    <property type="match status" value="1"/>
</dbReference>
<dbReference type="InterPro" id="IPR050122">
    <property type="entry name" value="RTK"/>
</dbReference>
<dbReference type="EnsemblMetazoa" id="Aqu2.1.32487_001">
    <property type="protein sequence ID" value="Aqu2.1.32487_001"/>
    <property type="gene ID" value="Aqu2.1.32487"/>
</dbReference>
<sequence>MGRNLHKKYLKQFKELKSAKLPVKQMVLKSLHYGILKSDVWSYGVLCWEVFSAGKIPYPGMDPIGLVELLDSRQRLSCPHNEACSED</sequence>
<protein>
    <recommendedName>
        <fullName evidence="1">Serine-threonine/tyrosine-protein kinase catalytic domain-containing protein</fullName>
    </recommendedName>
</protein>
<dbReference type="InParanoid" id="A0A1X7UYP9"/>
<name>A0A1X7UYP9_AMPQE</name>
<evidence type="ECO:0000313" key="2">
    <source>
        <dbReference type="EnsemblMetazoa" id="Aqu2.1.32487_001"/>
    </source>
</evidence>
<dbReference type="GO" id="GO:0004714">
    <property type="term" value="F:transmembrane receptor protein tyrosine kinase activity"/>
    <property type="evidence" value="ECO:0007669"/>
    <property type="project" value="TreeGrafter"/>
</dbReference>
<dbReference type="AlphaFoldDB" id="A0A1X7UYP9"/>
<feature type="domain" description="Serine-threonine/tyrosine-protein kinase catalytic" evidence="1">
    <location>
        <begin position="13"/>
        <end position="81"/>
    </location>
</feature>
<dbReference type="SUPFAM" id="SSF56112">
    <property type="entry name" value="Protein kinase-like (PK-like)"/>
    <property type="match status" value="1"/>
</dbReference>
<reference evidence="2" key="1">
    <citation type="submission" date="2017-05" db="UniProtKB">
        <authorList>
            <consortium name="EnsemblMetazoa"/>
        </authorList>
    </citation>
    <scope>IDENTIFICATION</scope>
</reference>
<evidence type="ECO:0000259" key="1">
    <source>
        <dbReference type="Pfam" id="PF07714"/>
    </source>
</evidence>
<accession>A0A1X7UYP9</accession>
<dbReference type="InterPro" id="IPR001245">
    <property type="entry name" value="Ser-Thr/Tyr_kinase_cat_dom"/>
</dbReference>